<sequence>MLLMQKDEIFLNDNYNLNNNYSLIRQLDIRELKLLKYKYEMKAKQLRNRTTTMTTVSTIISIVLALISTSTKVVEKFDIISLLNIIEVFVLYIIAITSVGVYVKASLDMASEYETLVVMIIERIAEIKASDWNKAQLVKVQIFD</sequence>
<keyword evidence="1" id="KW-1133">Transmembrane helix</keyword>
<feature type="transmembrane region" description="Helical" evidence="1">
    <location>
        <begin position="50"/>
        <end position="67"/>
    </location>
</feature>
<dbReference type="EMBL" id="JAVJAN010000016">
    <property type="protein sequence ID" value="MDR5587287.1"/>
    <property type="molecule type" value="Genomic_DNA"/>
</dbReference>
<evidence type="ECO:0000313" key="2">
    <source>
        <dbReference type="EMBL" id="MDR5587287.1"/>
    </source>
</evidence>
<feature type="transmembrane region" description="Helical" evidence="1">
    <location>
        <begin position="79"/>
        <end position="103"/>
    </location>
</feature>
<organism evidence="2 3">
    <name type="scientific">Clostridium aquiflavi</name>
    <dbReference type="NCBI Taxonomy" id="3073603"/>
    <lineage>
        <taxon>Bacteria</taxon>
        <taxon>Bacillati</taxon>
        <taxon>Bacillota</taxon>
        <taxon>Clostridia</taxon>
        <taxon>Eubacteriales</taxon>
        <taxon>Clostridiaceae</taxon>
        <taxon>Clostridium</taxon>
    </lineage>
</organism>
<name>A0ABU1EFZ7_9CLOT</name>
<keyword evidence="1" id="KW-0812">Transmembrane</keyword>
<dbReference type="Proteomes" id="UP001256646">
    <property type="component" value="Unassembled WGS sequence"/>
</dbReference>
<reference evidence="2 3" key="1">
    <citation type="submission" date="2023-09" db="EMBL/GenBank/DDBJ databases">
        <authorList>
            <person name="Zhai L."/>
        </authorList>
    </citation>
    <scope>NUCLEOTIDE SEQUENCE [LARGE SCALE GENOMIC DNA]</scope>
    <source>
        <strain evidence="2 3">5 N-1</strain>
    </source>
</reference>
<keyword evidence="1" id="KW-0472">Membrane</keyword>
<comment type="caution">
    <text evidence="2">The sequence shown here is derived from an EMBL/GenBank/DDBJ whole genome shotgun (WGS) entry which is preliminary data.</text>
</comment>
<keyword evidence="3" id="KW-1185">Reference proteome</keyword>
<protein>
    <recommendedName>
        <fullName evidence="4">SMODS and SLOG-associating 2TM effector domain-containing protein</fullName>
    </recommendedName>
</protein>
<evidence type="ECO:0008006" key="4">
    <source>
        <dbReference type="Google" id="ProtNLM"/>
    </source>
</evidence>
<proteinExistence type="predicted"/>
<accession>A0ABU1EFZ7</accession>
<gene>
    <name evidence="2" type="ORF">RGC78_07360</name>
</gene>
<evidence type="ECO:0000313" key="3">
    <source>
        <dbReference type="Proteomes" id="UP001256646"/>
    </source>
</evidence>
<evidence type="ECO:0000256" key="1">
    <source>
        <dbReference type="SAM" id="Phobius"/>
    </source>
</evidence>
<dbReference type="RefSeq" id="WP_252213411.1">
    <property type="nucleotide sequence ID" value="NZ_JAVJAN010000016.1"/>
</dbReference>